<evidence type="ECO:0000313" key="1">
    <source>
        <dbReference type="EMBL" id="KAJ9058383.1"/>
    </source>
</evidence>
<evidence type="ECO:0000313" key="2">
    <source>
        <dbReference type="Proteomes" id="UP001165960"/>
    </source>
</evidence>
<gene>
    <name evidence="1" type="ORF">DSO57_1012844</name>
</gene>
<keyword evidence="2" id="KW-1185">Reference proteome</keyword>
<sequence length="143" mass="16624">MTALFDLGCLLAAQQVPLFKGPNYKEWLRAYENFGKKFNLDDHTRLREVGFYLGGAAGEWHNYLVFGSWDKWKALASNCWDKRGGDLLDQLNTLRMMDFPDMHEFLTRFRTLASNTILSQSSKFRVKHATPWSHLFNSTVLRS</sequence>
<reference evidence="1" key="1">
    <citation type="submission" date="2022-04" db="EMBL/GenBank/DDBJ databases">
        <title>Genome of the entomopathogenic fungus Entomophthora muscae.</title>
        <authorList>
            <person name="Elya C."/>
            <person name="Lovett B.R."/>
            <person name="Lee E."/>
            <person name="Macias A.M."/>
            <person name="Hajek A.E."/>
            <person name="De Bivort B.L."/>
            <person name="Kasson M.T."/>
            <person name="De Fine Licht H.H."/>
            <person name="Stajich J.E."/>
        </authorList>
    </citation>
    <scope>NUCLEOTIDE SEQUENCE</scope>
    <source>
        <strain evidence="1">Berkeley</strain>
    </source>
</reference>
<proteinExistence type="predicted"/>
<dbReference type="EMBL" id="QTSX02005726">
    <property type="protein sequence ID" value="KAJ9058383.1"/>
    <property type="molecule type" value="Genomic_DNA"/>
</dbReference>
<accession>A0ACC2S7M9</accession>
<dbReference type="Proteomes" id="UP001165960">
    <property type="component" value="Unassembled WGS sequence"/>
</dbReference>
<organism evidence="1 2">
    <name type="scientific">Entomophthora muscae</name>
    <dbReference type="NCBI Taxonomy" id="34485"/>
    <lineage>
        <taxon>Eukaryota</taxon>
        <taxon>Fungi</taxon>
        <taxon>Fungi incertae sedis</taxon>
        <taxon>Zoopagomycota</taxon>
        <taxon>Entomophthoromycotina</taxon>
        <taxon>Entomophthoromycetes</taxon>
        <taxon>Entomophthorales</taxon>
        <taxon>Entomophthoraceae</taxon>
        <taxon>Entomophthora</taxon>
    </lineage>
</organism>
<comment type="caution">
    <text evidence="1">The sequence shown here is derived from an EMBL/GenBank/DDBJ whole genome shotgun (WGS) entry which is preliminary data.</text>
</comment>
<name>A0ACC2S7M9_9FUNG</name>
<protein>
    <submittedName>
        <fullName evidence="1">Uncharacterized protein</fullName>
    </submittedName>
</protein>